<comment type="similarity">
    <text evidence="1 9">Belongs to the thymidine kinase family.</text>
</comment>
<keyword evidence="5 8" id="KW-0547">Nucleotide-binding</keyword>
<evidence type="ECO:0000256" key="10">
    <source>
        <dbReference type="SAM" id="Phobius"/>
    </source>
</evidence>
<dbReference type="PANTHER" id="PTHR11441:SF12">
    <property type="entry name" value="THYMIDINE KINASE A"/>
    <property type="match status" value="1"/>
</dbReference>
<gene>
    <name evidence="11" type="ORF">Bca52824_027619</name>
</gene>
<keyword evidence="10" id="KW-0472">Membrane</keyword>
<evidence type="ECO:0000256" key="1">
    <source>
        <dbReference type="ARBA" id="ARBA00007587"/>
    </source>
</evidence>
<keyword evidence="6 8" id="KW-0418">Kinase</keyword>
<dbReference type="AlphaFoldDB" id="A0A8X7VAS7"/>
<evidence type="ECO:0000256" key="5">
    <source>
        <dbReference type="ARBA" id="ARBA00022741"/>
    </source>
</evidence>
<dbReference type="InterPro" id="IPR001267">
    <property type="entry name" value="Thymidine_kinase"/>
</dbReference>
<name>A0A8X7VAS7_BRACI</name>
<protein>
    <recommendedName>
        <fullName evidence="2 8">Thymidine kinase</fullName>
        <ecNumber evidence="2 8">2.7.1.21</ecNumber>
    </recommendedName>
</protein>
<evidence type="ECO:0000256" key="2">
    <source>
        <dbReference type="ARBA" id="ARBA00012118"/>
    </source>
</evidence>
<dbReference type="Pfam" id="PF00265">
    <property type="entry name" value="TK"/>
    <property type="match status" value="1"/>
</dbReference>
<sequence length="91" mass="10351">MDVDPNLSHHHTFAYEGIGFPFWILLDLMSFTERFRQDAYDKLDVIGIDEAQFSGDLYEFCCKEADDDGKIVIVAVIDAQTSLESLKQVAM</sequence>
<keyword evidence="10" id="KW-0812">Transmembrane</keyword>
<dbReference type="Gene3D" id="3.40.50.300">
    <property type="entry name" value="P-loop containing nucleotide triphosphate hydrolases"/>
    <property type="match status" value="1"/>
</dbReference>
<dbReference type="EMBL" id="JAAMPC010000006">
    <property type="protein sequence ID" value="KAG2307871.1"/>
    <property type="molecule type" value="Genomic_DNA"/>
</dbReference>
<evidence type="ECO:0000256" key="6">
    <source>
        <dbReference type="ARBA" id="ARBA00022777"/>
    </source>
</evidence>
<feature type="transmembrane region" description="Helical" evidence="10">
    <location>
        <begin position="12"/>
        <end position="32"/>
    </location>
</feature>
<evidence type="ECO:0000313" key="12">
    <source>
        <dbReference type="Proteomes" id="UP000886595"/>
    </source>
</evidence>
<dbReference type="GO" id="GO:0004797">
    <property type="term" value="F:thymidine kinase activity"/>
    <property type="evidence" value="ECO:0007669"/>
    <property type="project" value="UniProtKB-EC"/>
</dbReference>
<keyword evidence="7 8" id="KW-0067">ATP-binding</keyword>
<comment type="caution">
    <text evidence="11">The sequence shown here is derived from an EMBL/GenBank/DDBJ whole genome shotgun (WGS) entry which is preliminary data.</text>
</comment>
<dbReference type="SUPFAM" id="SSF52540">
    <property type="entry name" value="P-loop containing nucleoside triphosphate hydrolases"/>
    <property type="match status" value="1"/>
</dbReference>
<dbReference type="EC" id="2.7.1.21" evidence="2 8"/>
<organism evidence="11 12">
    <name type="scientific">Brassica carinata</name>
    <name type="common">Ethiopian mustard</name>
    <name type="synonym">Abyssinian cabbage</name>
    <dbReference type="NCBI Taxonomy" id="52824"/>
    <lineage>
        <taxon>Eukaryota</taxon>
        <taxon>Viridiplantae</taxon>
        <taxon>Streptophyta</taxon>
        <taxon>Embryophyta</taxon>
        <taxon>Tracheophyta</taxon>
        <taxon>Spermatophyta</taxon>
        <taxon>Magnoliopsida</taxon>
        <taxon>eudicotyledons</taxon>
        <taxon>Gunneridae</taxon>
        <taxon>Pentapetalae</taxon>
        <taxon>rosids</taxon>
        <taxon>malvids</taxon>
        <taxon>Brassicales</taxon>
        <taxon>Brassicaceae</taxon>
        <taxon>Brassiceae</taxon>
        <taxon>Brassica</taxon>
    </lineage>
</organism>
<dbReference type="GO" id="GO:0005524">
    <property type="term" value="F:ATP binding"/>
    <property type="evidence" value="ECO:0007669"/>
    <property type="project" value="UniProtKB-KW"/>
</dbReference>
<evidence type="ECO:0000256" key="8">
    <source>
        <dbReference type="RuleBase" id="RU000544"/>
    </source>
</evidence>
<accession>A0A8X7VAS7</accession>
<dbReference type="Proteomes" id="UP000886595">
    <property type="component" value="Unassembled WGS sequence"/>
</dbReference>
<evidence type="ECO:0000256" key="7">
    <source>
        <dbReference type="ARBA" id="ARBA00022840"/>
    </source>
</evidence>
<evidence type="ECO:0000256" key="4">
    <source>
        <dbReference type="ARBA" id="ARBA00022679"/>
    </source>
</evidence>
<dbReference type="GO" id="GO:0046104">
    <property type="term" value="P:thymidine metabolic process"/>
    <property type="evidence" value="ECO:0007669"/>
    <property type="project" value="TreeGrafter"/>
</dbReference>
<dbReference type="PANTHER" id="PTHR11441">
    <property type="entry name" value="THYMIDINE KINASE"/>
    <property type="match status" value="1"/>
</dbReference>
<evidence type="ECO:0000313" key="11">
    <source>
        <dbReference type="EMBL" id="KAG2307871.1"/>
    </source>
</evidence>
<keyword evidence="10" id="KW-1133">Transmembrane helix</keyword>
<evidence type="ECO:0000256" key="9">
    <source>
        <dbReference type="RuleBase" id="RU004165"/>
    </source>
</evidence>
<dbReference type="GO" id="GO:0071897">
    <property type="term" value="P:DNA biosynthetic process"/>
    <property type="evidence" value="ECO:0007669"/>
    <property type="project" value="UniProtKB-KW"/>
</dbReference>
<evidence type="ECO:0000256" key="3">
    <source>
        <dbReference type="ARBA" id="ARBA00022634"/>
    </source>
</evidence>
<reference evidence="11 12" key="1">
    <citation type="submission" date="2020-02" db="EMBL/GenBank/DDBJ databases">
        <authorList>
            <person name="Ma Q."/>
            <person name="Huang Y."/>
            <person name="Song X."/>
            <person name="Pei D."/>
        </authorList>
    </citation>
    <scope>NUCLEOTIDE SEQUENCE [LARGE SCALE GENOMIC DNA]</scope>
    <source>
        <strain evidence="11">Sxm20200214</strain>
        <tissue evidence="11">Leaf</tissue>
    </source>
</reference>
<keyword evidence="3 8" id="KW-0237">DNA synthesis</keyword>
<keyword evidence="12" id="KW-1185">Reference proteome</keyword>
<comment type="catalytic activity">
    <reaction evidence="8">
        <text>thymidine + ATP = dTMP + ADP + H(+)</text>
        <dbReference type="Rhea" id="RHEA:19129"/>
        <dbReference type="ChEBI" id="CHEBI:15378"/>
        <dbReference type="ChEBI" id="CHEBI:17748"/>
        <dbReference type="ChEBI" id="CHEBI:30616"/>
        <dbReference type="ChEBI" id="CHEBI:63528"/>
        <dbReference type="ChEBI" id="CHEBI:456216"/>
        <dbReference type="EC" id="2.7.1.21"/>
    </reaction>
</comment>
<dbReference type="InterPro" id="IPR027417">
    <property type="entry name" value="P-loop_NTPase"/>
</dbReference>
<keyword evidence="4 8" id="KW-0808">Transferase</keyword>
<dbReference type="OrthoDB" id="439028at2759"/>
<proteinExistence type="inferred from homology"/>